<accession>A0A1I7T780</accession>
<dbReference type="InterPro" id="IPR036140">
    <property type="entry name" value="PFN_sf"/>
</dbReference>
<dbReference type="SUPFAM" id="SSF55770">
    <property type="entry name" value="Profilin (actin-binding protein)"/>
    <property type="match status" value="1"/>
</dbReference>
<proteinExistence type="predicted"/>
<dbReference type="InterPro" id="IPR048278">
    <property type="entry name" value="PFN"/>
</dbReference>
<protein>
    <submittedName>
        <fullName evidence="2">Beta-lactamase domain-containing protein</fullName>
    </submittedName>
</protein>
<dbReference type="Pfam" id="PF00235">
    <property type="entry name" value="Profilin"/>
    <property type="match status" value="1"/>
</dbReference>
<dbReference type="Proteomes" id="UP000095282">
    <property type="component" value="Unplaced"/>
</dbReference>
<dbReference type="WBParaSite" id="Csp11.Scaffold527.g3088.t1">
    <property type="protein sequence ID" value="Csp11.Scaffold527.g3088.t1"/>
    <property type="gene ID" value="Csp11.Scaffold527.g3088"/>
</dbReference>
<keyword evidence="1" id="KW-1185">Reference proteome</keyword>
<dbReference type="GO" id="GO:0003779">
    <property type="term" value="F:actin binding"/>
    <property type="evidence" value="ECO:0007669"/>
    <property type="project" value="InterPro"/>
</dbReference>
<evidence type="ECO:0000313" key="2">
    <source>
        <dbReference type="WBParaSite" id="Csp11.Scaffold527.g3088.t1"/>
    </source>
</evidence>
<evidence type="ECO:0000313" key="1">
    <source>
        <dbReference type="Proteomes" id="UP000095282"/>
    </source>
</evidence>
<dbReference type="AlphaFoldDB" id="A0A1I7T780"/>
<sequence>MPDLQDHLNMLLAMNSSIEKAAIISVNGGLLAKTRGEHFFLDDREELKRFAEIFAHPELLDNGVILERILYGDVGLHNNILYGYLGGAGFFAVKSASKIVIAVYQGNEFQAHRTRAMVCDLSFALGRENLARAR</sequence>
<organism evidence="1 2">
    <name type="scientific">Caenorhabditis tropicalis</name>
    <dbReference type="NCBI Taxonomy" id="1561998"/>
    <lineage>
        <taxon>Eukaryota</taxon>
        <taxon>Metazoa</taxon>
        <taxon>Ecdysozoa</taxon>
        <taxon>Nematoda</taxon>
        <taxon>Chromadorea</taxon>
        <taxon>Rhabditida</taxon>
        <taxon>Rhabditina</taxon>
        <taxon>Rhabditomorpha</taxon>
        <taxon>Rhabditoidea</taxon>
        <taxon>Rhabditidae</taxon>
        <taxon>Peloderinae</taxon>
        <taxon>Caenorhabditis</taxon>
    </lineage>
</organism>
<name>A0A1I7T780_9PELO</name>
<reference evidence="2" key="1">
    <citation type="submission" date="2016-11" db="UniProtKB">
        <authorList>
            <consortium name="WormBaseParasite"/>
        </authorList>
    </citation>
    <scope>IDENTIFICATION</scope>
</reference>
<dbReference type="Gene3D" id="3.30.450.30">
    <property type="entry name" value="Dynein light chain 2a, cytoplasmic"/>
    <property type="match status" value="1"/>
</dbReference>
<dbReference type="eggNOG" id="KOG1755">
    <property type="taxonomic scope" value="Eukaryota"/>
</dbReference>
<dbReference type="STRING" id="1561998.A0A1I7T780"/>